<dbReference type="EMBL" id="CP069110">
    <property type="protein sequence ID" value="QSS60618.1"/>
    <property type="molecule type" value="Genomic_DNA"/>
</dbReference>
<accession>A0A8A1M2E0</accession>
<organism evidence="1 2">
    <name type="scientific">Ajellomyces capsulatus</name>
    <name type="common">Darling's disease fungus</name>
    <name type="synonym">Histoplasma capsulatum</name>
    <dbReference type="NCBI Taxonomy" id="5037"/>
    <lineage>
        <taxon>Eukaryota</taxon>
        <taxon>Fungi</taxon>
        <taxon>Dikarya</taxon>
        <taxon>Ascomycota</taxon>
        <taxon>Pezizomycotina</taxon>
        <taxon>Eurotiomycetes</taxon>
        <taxon>Eurotiomycetidae</taxon>
        <taxon>Onygenales</taxon>
        <taxon>Ajellomycetaceae</taxon>
        <taxon>Histoplasma</taxon>
    </lineage>
</organism>
<reference evidence="1" key="1">
    <citation type="submission" date="2021-01" db="EMBL/GenBank/DDBJ databases">
        <title>Chromosome-level genome assembly of a human fungal pathogen reveals clustering of transcriptionally co-regulated genes.</title>
        <authorList>
            <person name="Voorhies M."/>
            <person name="Cohen S."/>
            <person name="Shea T.P."/>
            <person name="Petrus S."/>
            <person name="Munoz J.F."/>
            <person name="Poplawski S."/>
            <person name="Goldman W.E."/>
            <person name="Michael T."/>
            <person name="Cuomo C.A."/>
            <person name="Sil A."/>
            <person name="Beyhan S."/>
        </authorList>
    </citation>
    <scope>NUCLEOTIDE SEQUENCE</scope>
    <source>
        <strain evidence="1">WU24</strain>
    </source>
</reference>
<dbReference type="AlphaFoldDB" id="A0A8A1M2E0"/>
<evidence type="ECO:0000313" key="1">
    <source>
        <dbReference type="EMBL" id="QSS60618.1"/>
    </source>
</evidence>
<evidence type="ECO:0000313" key="2">
    <source>
        <dbReference type="Proteomes" id="UP000663671"/>
    </source>
</evidence>
<dbReference type="Proteomes" id="UP000663671">
    <property type="component" value="Chromosome 4"/>
</dbReference>
<dbReference type="VEuPathDB" id="FungiDB:I7I51_05419"/>
<protein>
    <submittedName>
        <fullName evidence="1">Uncharacterized protein</fullName>
    </submittedName>
</protein>
<proteinExistence type="predicted"/>
<sequence length="160" mass="18210">MTDAGAETRITTREVWRKRGDKLYTSCNSLQHPKLKSICEGDTFALDGRAGRNIPSVGDFTLRWTVSLHSLLIPSNPNNEFNCLIVNISLEEFVVVRRWQHELREFCPQILPTTECANISMAFYPSRNPLLIISKAVGIGMRKCRSHLSSDTWLLNYIAQ</sequence>
<gene>
    <name evidence="1" type="ORF">I7I51_05419</name>
</gene>
<name>A0A8A1M2E0_AJECA</name>